<protein>
    <submittedName>
        <fullName evidence="1">Uncharacterized protein</fullName>
    </submittedName>
</protein>
<evidence type="ECO:0000313" key="2">
    <source>
        <dbReference type="Proteomes" id="UP001234297"/>
    </source>
</evidence>
<sequence length="782" mass="88662">MRNVYKESIYVTANADMHLDRVAFLSGVEINCRFQTAVHFLLSNMERERNSRDVLLNNEENQTSSQLRVGQLCTNNADARGHTYILELFKDFDRYAWGHACLASVCRSMTLATLINDRLRTITGPLHLLQVPDGCSFSSFEYGARKKFQGCATKQRGESNILPVKSRTDEKRYIRAFLFSLVSSQLCTNNADARGHTYILELFKDFDRYAWGHACLASVCRSMTLATLINDRLRTITGPLHLLQVPDGCSFSSFEYGARKKFQGCATKQRGESNILPVKSRTDEKRYIRAFLFSLVSSQLCTNNADARGHTYILELFKDFDRYAWGHACLASVCRSMTLATLINDRLRTITGPLHLLQVPDGCSFSSFEYGARKKFQGCATKQRGESNILPVKSRTDEKRYIRAFLFSLVSSQLCTNNADARGHTYILELFKDFDRYAWGHACLASVCRSMTLATLINDRLRTITGPLHLLQVPDGCSFSSFEYGARKKFQGCATKQRGESNILPVKSRTDEKRYIRAFLFSLVSSQLCTNNADARGHTYILELFKDFDRYAWGHACLASVCRSMTLATLINDRLRTITGPLHLLQVPDGCSFSSFEYGARKKFQGCATKQRGESNILPVKSRTDEKRYIRAFLFSLVSSQLCTNNADARGHTYILELFKDFDRKYSSNTASRFYSSVPPTYLNVLGSRRLFIFFFRIWSEKEIPGILNNEENQTSSQLRVGQDHSTLLSLGSPVQSYVPGKFSLLIVVASNWRPHQEDVEFSSGRSEGDLQMQGTCEESIE</sequence>
<dbReference type="EMBL" id="CM056813">
    <property type="protein sequence ID" value="KAJ8639649.1"/>
    <property type="molecule type" value="Genomic_DNA"/>
</dbReference>
<comment type="caution">
    <text evidence="1">The sequence shown here is derived from an EMBL/GenBank/DDBJ whole genome shotgun (WGS) entry which is preliminary data.</text>
</comment>
<organism evidence="1 2">
    <name type="scientific">Persea americana</name>
    <name type="common">Avocado</name>
    <dbReference type="NCBI Taxonomy" id="3435"/>
    <lineage>
        <taxon>Eukaryota</taxon>
        <taxon>Viridiplantae</taxon>
        <taxon>Streptophyta</taxon>
        <taxon>Embryophyta</taxon>
        <taxon>Tracheophyta</taxon>
        <taxon>Spermatophyta</taxon>
        <taxon>Magnoliopsida</taxon>
        <taxon>Magnoliidae</taxon>
        <taxon>Laurales</taxon>
        <taxon>Lauraceae</taxon>
        <taxon>Persea</taxon>
    </lineage>
</organism>
<dbReference type="Proteomes" id="UP001234297">
    <property type="component" value="Chromosome 5"/>
</dbReference>
<proteinExistence type="predicted"/>
<evidence type="ECO:0000313" key="1">
    <source>
        <dbReference type="EMBL" id="KAJ8639649.1"/>
    </source>
</evidence>
<name>A0ACC2M239_PERAE</name>
<keyword evidence="2" id="KW-1185">Reference proteome</keyword>
<accession>A0ACC2M239</accession>
<gene>
    <name evidence="1" type="ORF">MRB53_016343</name>
</gene>
<reference evidence="1 2" key="1">
    <citation type="journal article" date="2022" name="Hortic Res">
        <title>A haplotype resolved chromosomal level avocado genome allows analysis of novel avocado genes.</title>
        <authorList>
            <person name="Nath O."/>
            <person name="Fletcher S.J."/>
            <person name="Hayward A."/>
            <person name="Shaw L.M."/>
            <person name="Masouleh A.K."/>
            <person name="Furtado A."/>
            <person name="Henry R.J."/>
            <person name="Mitter N."/>
        </authorList>
    </citation>
    <scope>NUCLEOTIDE SEQUENCE [LARGE SCALE GENOMIC DNA]</scope>
    <source>
        <strain evidence="2">cv. Hass</strain>
    </source>
</reference>